<sequence length="48" mass="5645">AHIPYWDFWITHDMHVFPFHQAMSGLSLVESRGGTCVTHADWLYLSRK</sequence>
<proteinExistence type="predicted"/>
<protein>
    <submittedName>
        <fullName evidence="1">Uncharacterized protein</fullName>
    </submittedName>
</protein>
<gene>
    <name evidence="1" type="primary">Nfu_g_1_022275</name>
</gene>
<dbReference type="EMBL" id="HAEJ01013440">
    <property type="protein sequence ID" value="SBS53897.1"/>
    <property type="molecule type" value="Transcribed_RNA"/>
</dbReference>
<reference evidence="1" key="2">
    <citation type="submission" date="2016-06" db="EMBL/GenBank/DDBJ databases">
        <title>The genome of a short-lived fish provides insights into sex chromosome evolution and the genetic control of aging.</title>
        <authorList>
            <person name="Reichwald K."/>
            <person name="Felder M."/>
            <person name="Petzold A."/>
            <person name="Koch P."/>
            <person name="Groth M."/>
            <person name="Platzer M."/>
        </authorList>
    </citation>
    <scope>NUCLEOTIDE SEQUENCE</scope>
    <source>
        <tissue evidence="1">Brain</tissue>
    </source>
</reference>
<organism evidence="1">
    <name type="scientific">Nothobranchius furzeri</name>
    <name type="common">Turquoise killifish</name>
    <dbReference type="NCBI Taxonomy" id="105023"/>
    <lineage>
        <taxon>Eukaryota</taxon>
        <taxon>Metazoa</taxon>
        <taxon>Chordata</taxon>
        <taxon>Craniata</taxon>
        <taxon>Vertebrata</taxon>
        <taxon>Euteleostomi</taxon>
        <taxon>Actinopterygii</taxon>
        <taxon>Neopterygii</taxon>
        <taxon>Teleostei</taxon>
        <taxon>Neoteleostei</taxon>
        <taxon>Acanthomorphata</taxon>
        <taxon>Ovalentaria</taxon>
        <taxon>Atherinomorphae</taxon>
        <taxon>Cyprinodontiformes</taxon>
        <taxon>Nothobranchiidae</taxon>
        <taxon>Nothobranchius</taxon>
    </lineage>
</organism>
<accession>A0A1A8V2V2</accession>
<feature type="non-terminal residue" evidence="1">
    <location>
        <position position="1"/>
    </location>
</feature>
<reference evidence="1" key="1">
    <citation type="submission" date="2016-05" db="EMBL/GenBank/DDBJ databases">
        <authorList>
            <person name="Lavstsen T."/>
            <person name="Jespersen J.S."/>
        </authorList>
    </citation>
    <scope>NUCLEOTIDE SEQUENCE</scope>
    <source>
        <tissue evidence="1">Brain</tissue>
    </source>
</reference>
<name>A0A1A8V2V2_NOTFU</name>
<feature type="non-terminal residue" evidence="1">
    <location>
        <position position="48"/>
    </location>
</feature>
<dbReference type="AlphaFoldDB" id="A0A1A8V2V2"/>
<evidence type="ECO:0000313" key="1">
    <source>
        <dbReference type="EMBL" id="SBS53897.1"/>
    </source>
</evidence>